<gene>
    <name evidence="4" type="ORF">A3196_19025</name>
</gene>
<dbReference type="PANTHER" id="PTHR24220">
    <property type="entry name" value="IMPORT ATP-BINDING PROTEIN"/>
    <property type="match status" value="1"/>
</dbReference>
<dbReference type="GO" id="GO:0016887">
    <property type="term" value="F:ATP hydrolysis activity"/>
    <property type="evidence" value="ECO:0007669"/>
    <property type="project" value="InterPro"/>
</dbReference>
<dbReference type="GO" id="GO:0005886">
    <property type="term" value="C:plasma membrane"/>
    <property type="evidence" value="ECO:0007669"/>
    <property type="project" value="TreeGrafter"/>
</dbReference>
<organism evidence="4 5">
    <name type="scientific">Candidatus Thiodiazotropha endoloripes</name>
    <dbReference type="NCBI Taxonomy" id="1818881"/>
    <lineage>
        <taxon>Bacteria</taxon>
        <taxon>Pseudomonadati</taxon>
        <taxon>Pseudomonadota</taxon>
        <taxon>Gammaproteobacteria</taxon>
        <taxon>Chromatiales</taxon>
        <taxon>Sedimenticolaceae</taxon>
        <taxon>Candidatus Thiodiazotropha</taxon>
    </lineage>
</organism>
<dbReference type="InterPro" id="IPR015854">
    <property type="entry name" value="ABC_transpr_LolD-like"/>
</dbReference>
<evidence type="ECO:0000313" key="4">
    <source>
        <dbReference type="EMBL" id="ODB92868.1"/>
    </source>
</evidence>
<dbReference type="InterPro" id="IPR027417">
    <property type="entry name" value="P-loop_NTPase"/>
</dbReference>
<dbReference type="PROSITE" id="PS50893">
    <property type="entry name" value="ABC_TRANSPORTER_2"/>
    <property type="match status" value="1"/>
</dbReference>
<evidence type="ECO:0000313" key="5">
    <source>
        <dbReference type="Proteomes" id="UP000094849"/>
    </source>
</evidence>
<dbReference type="Gene3D" id="3.40.50.300">
    <property type="entry name" value="P-loop containing nucleotide triphosphate hydrolases"/>
    <property type="match status" value="1"/>
</dbReference>
<keyword evidence="2" id="KW-0067">ATP-binding</keyword>
<comment type="caution">
    <text evidence="4">The sequence shown here is derived from an EMBL/GenBank/DDBJ whole genome shotgun (WGS) entry which is preliminary data.</text>
</comment>
<accession>A0A1E2UHQ5</accession>
<dbReference type="GO" id="GO:0016829">
    <property type="term" value="F:lyase activity"/>
    <property type="evidence" value="ECO:0007669"/>
    <property type="project" value="UniProtKB-KW"/>
</dbReference>
<dbReference type="PROSITE" id="PS00211">
    <property type="entry name" value="ABC_TRANSPORTER_1"/>
    <property type="match status" value="1"/>
</dbReference>
<dbReference type="SMART" id="SM00382">
    <property type="entry name" value="AAA"/>
    <property type="match status" value="1"/>
</dbReference>
<dbReference type="InterPro" id="IPR003439">
    <property type="entry name" value="ABC_transporter-like_ATP-bd"/>
</dbReference>
<feature type="domain" description="ABC transporter" evidence="3">
    <location>
        <begin position="7"/>
        <end position="239"/>
    </location>
</feature>
<evidence type="ECO:0000256" key="2">
    <source>
        <dbReference type="ARBA" id="ARBA00022840"/>
    </source>
</evidence>
<dbReference type="InterPro" id="IPR017871">
    <property type="entry name" value="ABC_transporter-like_CS"/>
</dbReference>
<keyword evidence="1" id="KW-0547">Nucleotide-binding</keyword>
<protein>
    <submittedName>
        <fullName evidence="4">Phosphonate C-P lyase system protein PhnL</fullName>
    </submittedName>
</protein>
<dbReference type="SUPFAM" id="SSF52540">
    <property type="entry name" value="P-loop containing nucleoside triphosphate hydrolases"/>
    <property type="match status" value="1"/>
</dbReference>
<dbReference type="EMBL" id="LVJZ01000005">
    <property type="protein sequence ID" value="ODB92868.1"/>
    <property type="molecule type" value="Genomic_DNA"/>
</dbReference>
<dbReference type="RefSeq" id="WP_069006382.1">
    <property type="nucleotide sequence ID" value="NZ_LVJW01000007.1"/>
</dbReference>
<dbReference type="AlphaFoldDB" id="A0A1E2UHQ5"/>
<evidence type="ECO:0000256" key="1">
    <source>
        <dbReference type="ARBA" id="ARBA00022741"/>
    </source>
</evidence>
<dbReference type="STRING" id="1818881.A3196_19025"/>
<dbReference type="GO" id="GO:0022857">
    <property type="term" value="F:transmembrane transporter activity"/>
    <property type="evidence" value="ECO:0007669"/>
    <property type="project" value="TreeGrafter"/>
</dbReference>
<dbReference type="Pfam" id="PF00005">
    <property type="entry name" value="ABC_tran"/>
    <property type="match status" value="1"/>
</dbReference>
<dbReference type="GO" id="GO:0005524">
    <property type="term" value="F:ATP binding"/>
    <property type="evidence" value="ECO:0007669"/>
    <property type="project" value="UniProtKB-KW"/>
</dbReference>
<dbReference type="Proteomes" id="UP000094849">
    <property type="component" value="Unassembled WGS sequence"/>
</dbReference>
<reference evidence="4 5" key="1">
    <citation type="submission" date="2016-03" db="EMBL/GenBank/DDBJ databases">
        <title>Chemosynthetic sulphur-oxidizing symbionts of marine invertebrate animals are capable of nitrogen fixation.</title>
        <authorList>
            <person name="Petersen J.M."/>
            <person name="Kemper A."/>
            <person name="Gruber-Vodicka H."/>
            <person name="Cardini U."/>
            <person name="Geest Mvander."/>
            <person name="Kleiner M."/>
            <person name="Bulgheresi S."/>
            <person name="Fussmann M."/>
            <person name="Herbold C."/>
            <person name="Seah B.K.B."/>
            <person name="Antony C.Paul."/>
            <person name="Liu D."/>
            <person name="Belitz A."/>
            <person name="Weber M."/>
        </authorList>
    </citation>
    <scope>NUCLEOTIDE SEQUENCE [LARGE SCALE GENOMIC DNA]</scope>
    <source>
        <strain evidence="4">G_D</strain>
    </source>
</reference>
<proteinExistence type="predicted"/>
<keyword evidence="5" id="KW-1185">Reference proteome</keyword>
<dbReference type="OrthoDB" id="9802264at2"/>
<name>A0A1E2UHQ5_9GAMM</name>
<keyword evidence="4" id="KW-0456">Lyase</keyword>
<evidence type="ECO:0000259" key="3">
    <source>
        <dbReference type="PROSITE" id="PS50893"/>
    </source>
</evidence>
<sequence length="241" mass="26721">MKQQLVLSVEGYTKAFSLHEQGTVIPSAKDVDLQVYSASLTALVGPTGAGKSSILKGIYRTYLATSGQLFYTMQSGQQVDLVQADEHLILTLRRNEIGFVTQFLHFLPRQSTELVVAQPLIQRGRPVEEALAVARDMLAAMNLPRRLWSISPATFSGGEKQRVNLARGLVARPRLLLLDEPTASLDPITCERVIRQIEELKKEGIAMLAIFHQPELVKRIADRVVELEPPLNGQTQLEDIA</sequence>
<dbReference type="InterPro" id="IPR003593">
    <property type="entry name" value="AAA+_ATPase"/>
</dbReference>